<sequence>MTPLLFLLAFGISVESARILAFFPVPFPSHHFIFRPVIEGLAQKGHQILYVTGFPYKESPNNIDQIIIRYNVSELRDGITDFQKMPERTILQSMDDMYKISVIMSRYSVGSKEVQDLIHSDQKFDAVMFESYFYHEFVSALIHKFNAIGIEVMSLGDNAWVNEMSGLPDNPSYQLDFKSGLSNDMSFWQRLYNTYVTGVTTIAGYYYLHFLMQPIMDKYFNYTGWESRPSIDVLARNRSLILVNFDYLFGYPYPVAPHRKDIGGINIKPNEVLPKDLQTFMDESKEGVIFMSLGSHIDAKYLKEQMNAFLEVFKELPQRVLMKYEPEDESQVPPNVKLSKWFPQQDILAHKNCILFITHGGLLSLAEATYHGLPLVGIPILADQAKNLAFVESQGFGRMLGLNNVTKETVSWTVQEVLSNSRYREEALRRSKIFKDRRQTPAEEAVYWVEHSLKYPFALTPESTKFSAVVLHMLYIKLFITLVFFLAIYILYSVIKVVKTLTCKTKRKK</sequence>
<dbReference type="AlphaFoldDB" id="A0A9P0DZ60"/>
<feature type="chain" id="PRO_5040332852" description="Glucuronosyltransferase" evidence="12">
    <location>
        <begin position="17"/>
        <end position="509"/>
    </location>
</feature>
<feature type="transmembrane region" description="Helical" evidence="11">
    <location>
        <begin position="474"/>
        <end position="498"/>
    </location>
</feature>
<keyword evidence="3" id="KW-0328">Glycosyltransferase</keyword>
<evidence type="ECO:0000313" key="13">
    <source>
        <dbReference type="EMBL" id="CAH1389497.1"/>
    </source>
</evidence>
<evidence type="ECO:0000256" key="4">
    <source>
        <dbReference type="ARBA" id="ARBA00022679"/>
    </source>
</evidence>
<dbReference type="Gene3D" id="3.40.50.2000">
    <property type="entry name" value="Glycogen Phosphorylase B"/>
    <property type="match status" value="1"/>
</dbReference>
<dbReference type="InterPro" id="IPR050271">
    <property type="entry name" value="UDP-glycosyltransferase"/>
</dbReference>
<reference evidence="13" key="1">
    <citation type="submission" date="2022-01" db="EMBL/GenBank/DDBJ databases">
        <authorList>
            <person name="King R."/>
        </authorList>
    </citation>
    <scope>NUCLEOTIDE SEQUENCE</scope>
</reference>
<evidence type="ECO:0000256" key="3">
    <source>
        <dbReference type="ARBA" id="ARBA00022676"/>
    </source>
</evidence>
<dbReference type="PANTHER" id="PTHR48043">
    <property type="entry name" value="EG:EG0003.4 PROTEIN-RELATED"/>
    <property type="match status" value="1"/>
</dbReference>
<evidence type="ECO:0008006" key="15">
    <source>
        <dbReference type="Google" id="ProtNLM"/>
    </source>
</evidence>
<dbReference type="InterPro" id="IPR002213">
    <property type="entry name" value="UDP_glucos_trans"/>
</dbReference>
<dbReference type="Proteomes" id="UP001152798">
    <property type="component" value="Chromosome 1"/>
</dbReference>
<evidence type="ECO:0000256" key="8">
    <source>
        <dbReference type="ARBA" id="ARBA00023136"/>
    </source>
</evidence>
<feature type="signal peptide" evidence="12">
    <location>
        <begin position="1"/>
        <end position="16"/>
    </location>
</feature>
<dbReference type="Pfam" id="PF00201">
    <property type="entry name" value="UDPGT"/>
    <property type="match status" value="1"/>
</dbReference>
<evidence type="ECO:0000256" key="1">
    <source>
        <dbReference type="ARBA" id="ARBA00004240"/>
    </source>
</evidence>
<dbReference type="EMBL" id="OV725077">
    <property type="protein sequence ID" value="CAH1389497.1"/>
    <property type="molecule type" value="Genomic_DNA"/>
</dbReference>
<keyword evidence="5 11" id="KW-0812">Transmembrane</keyword>
<dbReference type="GO" id="GO:0005783">
    <property type="term" value="C:endoplasmic reticulum"/>
    <property type="evidence" value="ECO:0007669"/>
    <property type="project" value="UniProtKB-SubCell"/>
</dbReference>
<evidence type="ECO:0000256" key="10">
    <source>
        <dbReference type="ARBA" id="ARBA00046288"/>
    </source>
</evidence>
<keyword evidence="9" id="KW-0325">Glycoprotein</keyword>
<evidence type="ECO:0000256" key="9">
    <source>
        <dbReference type="ARBA" id="ARBA00023180"/>
    </source>
</evidence>
<evidence type="ECO:0000256" key="11">
    <source>
        <dbReference type="SAM" id="Phobius"/>
    </source>
</evidence>
<accession>A0A9P0DZ60</accession>
<keyword evidence="7 11" id="KW-1133">Transmembrane helix</keyword>
<evidence type="ECO:0000256" key="12">
    <source>
        <dbReference type="SAM" id="SignalP"/>
    </source>
</evidence>
<comment type="similarity">
    <text evidence="2">Belongs to the UDP-glycosyltransferase family.</text>
</comment>
<proteinExistence type="inferred from homology"/>
<dbReference type="OrthoDB" id="5835829at2759"/>
<keyword evidence="12" id="KW-0732">Signal</keyword>
<dbReference type="SUPFAM" id="SSF53756">
    <property type="entry name" value="UDP-Glycosyltransferase/glycogen phosphorylase"/>
    <property type="match status" value="1"/>
</dbReference>
<dbReference type="PANTHER" id="PTHR48043:SF159">
    <property type="entry name" value="EG:EG0003.4 PROTEIN-RELATED"/>
    <property type="match status" value="1"/>
</dbReference>
<comment type="subcellular location">
    <subcellularLocation>
        <location evidence="10">Endomembrane system</location>
        <topology evidence="10">Single-pass type I membrane protein</topology>
    </subcellularLocation>
    <subcellularLocation>
        <location evidence="1">Endoplasmic reticulum</location>
    </subcellularLocation>
</comment>
<keyword evidence="6" id="KW-0256">Endoplasmic reticulum</keyword>
<evidence type="ECO:0000256" key="7">
    <source>
        <dbReference type="ARBA" id="ARBA00022989"/>
    </source>
</evidence>
<dbReference type="FunFam" id="3.40.50.2000:FF:000050">
    <property type="entry name" value="UDP-glucuronosyltransferase"/>
    <property type="match status" value="1"/>
</dbReference>
<gene>
    <name evidence="13" type="ORF">NEZAVI_LOCUS898</name>
</gene>
<keyword evidence="8 11" id="KW-0472">Membrane</keyword>
<evidence type="ECO:0000256" key="6">
    <source>
        <dbReference type="ARBA" id="ARBA00022824"/>
    </source>
</evidence>
<name>A0A9P0DZ60_NEZVI</name>
<dbReference type="CDD" id="cd03784">
    <property type="entry name" value="GT1_Gtf-like"/>
    <property type="match status" value="1"/>
</dbReference>
<protein>
    <recommendedName>
        <fullName evidence="15">Glucuronosyltransferase</fullName>
    </recommendedName>
</protein>
<evidence type="ECO:0000313" key="14">
    <source>
        <dbReference type="Proteomes" id="UP001152798"/>
    </source>
</evidence>
<keyword evidence="4" id="KW-0808">Transferase</keyword>
<organism evidence="13 14">
    <name type="scientific">Nezara viridula</name>
    <name type="common">Southern green stink bug</name>
    <name type="synonym">Cimex viridulus</name>
    <dbReference type="NCBI Taxonomy" id="85310"/>
    <lineage>
        <taxon>Eukaryota</taxon>
        <taxon>Metazoa</taxon>
        <taxon>Ecdysozoa</taxon>
        <taxon>Arthropoda</taxon>
        <taxon>Hexapoda</taxon>
        <taxon>Insecta</taxon>
        <taxon>Pterygota</taxon>
        <taxon>Neoptera</taxon>
        <taxon>Paraneoptera</taxon>
        <taxon>Hemiptera</taxon>
        <taxon>Heteroptera</taxon>
        <taxon>Panheteroptera</taxon>
        <taxon>Pentatomomorpha</taxon>
        <taxon>Pentatomoidea</taxon>
        <taxon>Pentatomidae</taxon>
        <taxon>Pentatominae</taxon>
        <taxon>Nezara</taxon>
    </lineage>
</organism>
<evidence type="ECO:0000256" key="2">
    <source>
        <dbReference type="ARBA" id="ARBA00009995"/>
    </source>
</evidence>
<evidence type="ECO:0000256" key="5">
    <source>
        <dbReference type="ARBA" id="ARBA00022692"/>
    </source>
</evidence>
<dbReference type="GO" id="GO:0008194">
    <property type="term" value="F:UDP-glycosyltransferase activity"/>
    <property type="evidence" value="ECO:0007669"/>
    <property type="project" value="InterPro"/>
</dbReference>
<keyword evidence="14" id="KW-1185">Reference proteome</keyword>